<feature type="transmembrane region" description="Helical" evidence="1">
    <location>
        <begin position="12"/>
        <end position="31"/>
    </location>
</feature>
<dbReference type="PANTHER" id="PTHR41309">
    <property type="entry name" value="MEMBRANE PROTEIN-RELATED"/>
    <property type="match status" value="1"/>
</dbReference>
<dbReference type="Proteomes" id="UP001291930">
    <property type="component" value="Unassembled WGS sequence"/>
</dbReference>
<feature type="transmembrane region" description="Helical" evidence="1">
    <location>
        <begin position="124"/>
        <end position="146"/>
    </location>
</feature>
<keyword evidence="1" id="KW-0812">Transmembrane</keyword>
<comment type="caution">
    <text evidence="2">The sequence shown here is derived from an EMBL/GenBank/DDBJ whole genome shotgun (WGS) entry which is preliminary data.</text>
</comment>
<dbReference type="RefSeq" id="WP_374217604.1">
    <property type="nucleotide sequence ID" value="NZ_JAXOVW010000017.1"/>
</dbReference>
<accession>A0ABU5JWG0</accession>
<name>A0ABU5JWG0_9BACI</name>
<protein>
    <submittedName>
        <fullName evidence="2">ABC-2 transporter permease</fullName>
    </submittedName>
</protein>
<evidence type="ECO:0000256" key="1">
    <source>
        <dbReference type="SAM" id="Phobius"/>
    </source>
</evidence>
<keyword evidence="1" id="KW-0472">Membrane</keyword>
<organism evidence="2 3">
    <name type="scientific">Bacillus bingmayongensis</name>
    <dbReference type="NCBI Taxonomy" id="1150157"/>
    <lineage>
        <taxon>Bacteria</taxon>
        <taxon>Bacillati</taxon>
        <taxon>Bacillota</taxon>
        <taxon>Bacilli</taxon>
        <taxon>Bacillales</taxon>
        <taxon>Bacillaceae</taxon>
        <taxon>Bacillus</taxon>
    </lineage>
</organism>
<dbReference type="InterPro" id="IPR025699">
    <property type="entry name" value="ABC2_memb-like"/>
</dbReference>
<feature type="transmembrane region" description="Helical" evidence="1">
    <location>
        <begin position="153"/>
        <end position="170"/>
    </location>
</feature>
<keyword evidence="1" id="KW-1133">Transmembrane helix</keyword>
<evidence type="ECO:0000313" key="3">
    <source>
        <dbReference type="Proteomes" id="UP001291930"/>
    </source>
</evidence>
<dbReference type="EMBL" id="JAXOVW010000017">
    <property type="protein sequence ID" value="MDZ5607496.1"/>
    <property type="molecule type" value="Genomic_DNA"/>
</dbReference>
<gene>
    <name evidence="2" type="ORF">U2I54_10435</name>
</gene>
<reference evidence="3" key="1">
    <citation type="submission" date="2023-11" db="EMBL/GenBank/DDBJ databases">
        <title>Genome Sequence of Bacillus pseudomycoides stain BUPM19.</title>
        <authorList>
            <person name="Farhat A."/>
        </authorList>
    </citation>
    <scope>NUCLEOTIDE SEQUENCE [LARGE SCALE GENOMIC DNA]</scope>
    <source>
        <strain evidence="3">BUPM19</strain>
    </source>
</reference>
<keyword evidence="3" id="KW-1185">Reference proteome</keyword>
<evidence type="ECO:0000313" key="2">
    <source>
        <dbReference type="EMBL" id="MDZ5607496.1"/>
    </source>
</evidence>
<dbReference type="PANTHER" id="PTHR41309:SF2">
    <property type="entry name" value="MEMBRANE PROTEIN"/>
    <property type="match status" value="1"/>
</dbReference>
<dbReference type="Pfam" id="PF13346">
    <property type="entry name" value="ABC2_membrane_5"/>
    <property type="match status" value="1"/>
</dbReference>
<feature type="transmembrane region" description="Helical" evidence="1">
    <location>
        <begin position="190"/>
        <end position="212"/>
    </location>
</feature>
<feature type="transmembrane region" description="Helical" evidence="1">
    <location>
        <begin position="76"/>
        <end position="104"/>
    </location>
</feature>
<feature type="transmembrane region" description="Helical" evidence="1">
    <location>
        <begin position="37"/>
        <end position="55"/>
    </location>
</feature>
<sequence length="220" mass="24853">MGQLILKDIFLQRHMFILYFVTSVLIFVSMAPEQNGFVISCMTLGVMGISVSMYIEERNQSESVLISLPLLRRDIVIAKYISTLIFLSVSIAITYFIVLCVGQLSNWKEGRIFESILVDIPWHVVLTGILCPIIFCAFTLPVQYLVKYQVVRALSILVIFPIVMICGMFGNIPAKKVGPLSEWITNSDRLISLLVIIVGVISLYLCSLFFSIKLFQDKDL</sequence>
<proteinExistence type="predicted"/>